<proteinExistence type="predicted"/>
<evidence type="ECO:0000256" key="3">
    <source>
        <dbReference type="ARBA" id="ARBA00022722"/>
    </source>
</evidence>
<protein>
    <submittedName>
        <fullName evidence="6">DUF86 domain-containing protein</fullName>
    </submittedName>
</protein>
<dbReference type="STRING" id="1907666.DSM25559_0631"/>
<dbReference type="GO" id="GO:0004540">
    <property type="term" value="F:RNA nuclease activity"/>
    <property type="evidence" value="ECO:0007669"/>
    <property type="project" value="InterPro"/>
</dbReference>
<evidence type="ECO:0000256" key="5">
    <source>
        <dbReference type="ARBA" id="ARBA00022801"/>
    </source>
</evidence>
<gene>
    <name evidence="7" type="ORF">DSM25559_0631</name>
    <name evidence="6" type="ORF">RMR22_05385</name>
</gene>
<reference evidence="7" key="2">
    <citation type="submission" date="2016-10" db="EMBL/GenBank/DDBJ databases">
        <authorList>
            <person name="de Groot N.N."/>
        </authorList>
    </citation>
    <scope>NUCLEOTIDE SEQUENCE [LARGE SCALE GENOMIC DNA]</scope>
    <source>
        <strain evidence="7">DSM25559</strain>
    </source>
</reference>
<dbReference type="EMBL" id="FMUE01000001">
    <property type="protein sequence ID" value="SCX06559.1"/>
    <property type="molecule type" value="Genomic_DNA"/>
</dbReference>
<evidence type="ECO:0000256" key="1">
    <source>
        <dbReference type="ARBA" id="ARBA00022553"/>
    </source>
</evidence>
<dbReference type="GO" id="GO:0000166">
    <property type="term" value="F:nucleotide binding"/>
    <property type="evidence" value="ECO:0007669"/>
    <property type="project" value="UniProtKB-KW"/>
</dbReference>
<dbReference type="InterPro" id="IPR008201">
    <property type="entry name" value="HepT-like"/>
</dbReference>
<dbReference type="Pfam" id="PF01934">
    <property type="entry name" value="HepT-like"/>
    <property type="match status" value="1"/>
</dbReference>
<reference evidence="6" key="3">
    <citation type="journal article" date="2023" name="Phytobiomes J">
        <title>Deciphering the key players within the bacterial microbiota associated with aerial crown gall tumors on rhododendron: Insights into the gallobiome.</title>
        <authorList>
            <person name="Kuzmanovic N."/>
            <person name="Nesme J."/>
            <person name="Wolf J."/>
            <person name="Neumann-Schaal M."/>
            <person name="Petersen J."/>
            <person name="Fernandez-Gnecco G."/>
            <person name="Sproeer C."/>
            <person name="Bunk B."/>
            <person name="Overmann J."/>
            <person name="Sorensen S.J."/>
            <person name="Idczak E."/>
            <person name="Smalla K."/>
        </authorList>
    </citation>
    <scope>NUCLEOTIDE SEQUENCE</scope>
    <source>
        <strain evidence="6">Rho-11.1</strain>
    </source>
</reference>
<sequence>MSLDRRLDHLADMKRAGDAAVDFVSGIQKEDFLTDLKTQHAIGMCLIVIGEATVRLMESYPDFVTDHPDFPWNSIRGLRNRVAHGYFGLDLEIIWETTQITIPELLESLDALKNWRAQGE</sequence>
<dbReference type="Proteomes" id="UP000187891">
    <property type="component" value="Unassembled WGS sequence"/>
</dbReference>
<dbReference type="EMBL" id="JAVRAF010000001">
    <property type="protein sequence ID" value="MDX8301668.1"/>
    <property type="molecule type" value="Genomic_DNA"/>
</dbReference>
<dbReference type="InterPro" id="IPR051813">
    <property type="entry name" value="HepT_RNase_toxin"/>
</dbReference>
<keyword evidence="5" id="KW-0378">Hydrolase</keyword>
<accession>A0A1R3TDR9</accession>
<reference evidence="8" key="1">
    <citation type="submission" date="2016-10" db="EMBL/GenBank/DDBJ databases">
        <authorList>
            <person name="Wibberg D."/>
        </authorList>
    </citation>
    <scope>NUCLEOTIDE SEQUENCE [LARGE SCALE GENOMIC DNA]</scope>
</reference>
<evidence type="ECO:0000313" key="8">
    <source>
        <dbReference type="Proteomes" id="UP000187891"/>
    </source>
</evidence>
<dbReference type="PANTHER" id="PTHR34139">
    <property type="entry name" value="UPF0331 PROTEIN MJ0127"/>
    <property type="match status" value="1"/>
</dbReference>
<dbReference type="PANTHER" id="PTHR34139:SF1">
    <property type="entry name" value="RNASE MJ1380-RELATED"/>
    <property type="match status" value="1"/>
</dbReference>
<keyword evidence="2" id="KW-1277">Toxin-antitoxin system</keyword>
<evidence type="ECO:0000256" key="4">
    <source>
        <dbReference type="ARBA" id="ARBA00022741"/>
    </source>
</evidence>
<evidence type="ECO:0000313" key="6">
    <source>
        <dbReference type="EMBL" id="MDX8301668.1"/>
    </source>
</evidence>
<dbReference type="AlphaFoldDB" id="A0A1R3TDR9"/>
<name>A0A1R3TDR9_9HYPH</name>
<dbReference type="RefSeq" id="WP_077117805.1">
    <property type="nucleotide sequence ID" value="NZ_CP192781.1"/>
</dbReference>
<dbReference type="GO" id="GO:0110001">
    <property type="term" value="C:toxin-antitoxin complex"/>
    <property type="evidence" value="ECO:0007669"/>
    <property type="project" value="InterPro"/>
</dbReference>
<keyword evidence="4" id="KW-0547">Nucleotide-binding</keyword>
<keyword evidence="3" id="KW-0540">Nuclease</keyword>
<dbReference type="GO" id="GO:0016787">
    <property type="term" value="F:hydrolase activity"/>
    <property type="evidence" value="ECO:0007669"/>
    <property type="project" value="UniProtKB-KW"/>
</dbReference>
<evidence type="ECO:0000313" key="7">
    <source>
        <dbReference type="EMBL" id="SCX06559.1"/>
    </source>
</evidence>
<keyword evidence="1" id="KW-0597">Phosphoprotein</keyword>
<evidence type="ECO:0000256" key="2">
    <source>
        <dbReference type="ARBA" id="ARBA00022649"/>
    </source>
</evidence>
<organism evidence="7 8">
    <name type="scientific">Agrobacterium rosae</name>
    <dbReference type="NCBI Taxonomy" id="1972867"/>
    <lineage>
        <taxon>Bacteria</taxon>
        <taxon>Pseudomonadati</taxon>
        <taxon>Pseudomonadota</taxon>
        <taxon>Alphaproteobacteria</taxon>
        <taxon>Hyphomicrobiales</taxon>
        <taxon>Rhizobiaceae</taxon>
        <taxon>Rhizobium/Agrobacterium group</taxon>
        <taxon>Agrobacterium</taxon>
    </lineage>
</organism>